<organism evidence="1 2">
    <name type="scientific">Candidatus Yanofskybacteria bacterium RIFCSPHIGHO2_02_FULL_43_15c</name>
    <dbReference type="NCBI Taxonomy" id="1802679"/>
    <lineage>
        <taxon>Bacteria</taxon>
        <taxon>Candidatus Yanofskyibacteriota</taxon>
    </lineage>
</organism>
<accession>A0A1F8FIE2</accession>
<dbReference type="SUPFAM" id="SSF46689">
    <property type="entry name" value="Homeodomain-like"/>
    <property type="match status" value="1"/>
</dbReference>
<dbReference type="AlphaFoldDB" id="A0A1F8FIE2"/>
<evidence type="ECO:0000313" key="1">
    <source>
        <dbReference type="EMBL" id="OGN12875.1"/>
    </source>
</evidence>
<evidence type="ECO:0000313" key="2">
    <source>
        <dbReference type="Proteomes" id="UP000178197"/>
    </source>
</evidence>
<dbReference type="EMBL" id="MGJT01000011">
    <property type="protein sequence ID" value="OGN12875.1"/>
    <property type="molecule type" value="Genomic_DNA"/>
</dbReference>
<protein>
    <submittedName>
        <fullName evidence="1">Uncharacterized protein</fullName>
    </submittedName>
</protein>
<dbReference type="Gene3D" id="1.10.10.10">
    <property type="entry name" value="Winged helix-like DNA-binding domain superfamily/Winged helix DNA-binding domain"/>
    <property type="match status" value="1"/>
</dbReference>
<sequence>MRHELKQKVLELRLKKQMSYKAISDQLSVPKSTLSEWLRNYPLSRERMLELKRINLKNNEAKIEIFRESMRKKKEKREQELYNKYFENFRNLSSESFFMAGLMLYQAEGTKKAPAKLVLANTDSRMHKFFIKWITNFFNVSKEKFKIHLQLYENMDIEKEIKFWQNELGLKRNQVYKPFVRKLTKASFSYQESFRHGTCQTIVSGSETRQEVMAAIKAYLDVCIEGV</sequence>
<proteinExistence type="predicted"/>
<comment type="caution">
    <text evidence="1">The sequence shown here is derived from an EMBL/GenBank/DDBJ whole genome shotgun (WGS) entry which is preliminary data.</text>
</comment>
<gene>
    <name evidence="1" type="ORF">A3C71_01095</name>
</gene>
<dbReference type="InterPro" id="IPR036388">
    <property type="entry name" value="WH-like_DNA-bd_sf"/>
</dbReference>
<dbReference type="Proteomes" id="UP000178197">
    <property type="component" value="Unassembled WGS sequence"/>
</dbReference>
<reference evidence="1 2" key="1">
    <citation type="journal article" date="2016" name="Nat. Commun.">
        <title>Thousands of microbial genomes shed light on interconnected biogeochemical processes in an aquifer system.</title>
        <authorList>
            <person name="Anantharaman K."/>
            <person name="Brown C.T."/>
            <person name="Hug L.A."/>
            <person name="Sharon I."/>
            <person name="Castelle C.J."/>
            <person name="Probst A.J."/>
            <person name="Thomas B.C."/>
            <person name="Singh A."/>
            <person name="Wilkins M.J."/>
            <person name="Karaoz U."/>
            <person name="Brodie E.L."/>
            <person name="Williams K.H."/>
            <person name="Hubbard S.S."/>
            <person name="Banfield J.F."/>
        </authorList>
    </citation>
    <scope>NUCLEOTIDE SEQUENCE [LARGE SCALE GENOMIC DNA]</scope>
</reference>
<name>A0A1F8FIE2_9BACT</name>
<dbReference type="InterPro" id="IPR009057">
    <property type="entry name" value="Homeodomain-like_sf"/>
</dbReference>